<dbReference type="GO" id="GO:0005576">
    <property type="term" value="C:extracellular region"/>
    <property type="evidence" value="ECO:0007669"/>
    <property type="project" value="UniProtKB-SubCell"/>
</dbReference>
<gene>
    <name evidence="10" type="ORF">Anapl_12443</name>
</gene>
<dbReference type="Pfam" id="PF01167">
    <property type="entry name" value="Tub"/>
    <property type="match status" value="1"/>
</dbReference>
<feature type="domain" description="Tubby C-terminal" evidence="8">
    <location>
        <begin position="220"/>
        <end position="463"/>
    </location>
</feature>
<dbReference type="GO" id="GO:0005929">
    <property type="term" value="C:cilium"/>
    <property type="evidence" value="ECO:0007669"/>
    <property type="project" value="TreeGrafter"/>
</dbReference>
<feature type="compositionally biased region" description="Basic and acidic residues" evidence="7">
    <location>
        <begin position="140"/>
        <end position="149"/>
    </location>
</feature>
<evidence type="ECO:0000256" key="6">
    <source>
        <dbReference type="RuleBase" id="RU361125"/>
    </source>
</evidence>
<keyword evidence="11" id="KW-1185">Reference proteome</keyword>
<dbReference type="PANTHER" id="PTHR16517">
    <property type="entry name" value="TUBBY-RELATED"/>
    <property type="match status" value="1"/>
</dbReference>
<feature type="compositionally biased region" description="Acidic residues" evidence="7">
    <location>
        <begin position="156"/>
        <end position="166"/>
    </location>
</feature>
<dbReference type="PRINTS" id="PR01573">
    <property type="entry name" value="SUPERTUBBY"/>
</dbReference>
<dbReference type="InterPro" id="IPR000007">
    <property type="entry name" value="Tubby_C"/>
</dbReference>
<evidence type="ECO:0000313" key="11">
    <source>
        <dbReference type="Proteomes" id="UP000296049"/>
    </source>
</evidence>
<evidence type="ECO:0000259" key="9">
    <source>
        <dbReference type="Pfam" id="PF16322"/>
    </source>
</evidence>
<dbReference type="FunFam" id="3.20.90.10:FF:000001">
    <property type="entry name" value="Tubby-like protein"/>
    <property type="match status" value="1"/>
</dbReference>
<evidence type="ECO:0000256" key="5">
    <source>
        <dbReference type="ARBA" id="ARBA00022525"/>
    </source>
</evidence>
<dbReference type="GO" id="GO:0061512">
    <property type="term" value="P:protein localization to cilium"/>
    <property type="evidence" value="ECO:0007669"/>
    <property type="project" value="TreeGrafter"/>
</dbReference>
<evidence type="ECO:0000313" key="10">
    <source>
        <dbReference type="EMBL" id="EOB07100.1"/>
    </source>
</evidence>
<dbReference type="PRINTS" id="PR01574">
    <property type="entry name" value="TUBBYPROTEIN"/>
</dbReference>
<dbReference type="SUPFAM" id="SSF54518">
    <property type="entry name" value="Tubby C-terminal domain-like"/>
    <property type="match status" value="1"/>
</dbReference>
<protein>
    <recommendedName>
        <fullName evidence="6">Tubby-like protein</fullName>
    </recommendedName>
</protein>
<dbReference type="AlphaFoldDB" id="R0LZ32"/>
<comment type="subcellular location">
    <subcellularLocation>
        <location evidence="1">Cytoplasm</location>
    </subcellularLocation>
    <subcellularLocation>
        <location evidence="2">Secreted</location>
    </subcellularLocation>
</comment>
<evidence type="ECO:0000256" key="4">
    <source>
        <dbReference type="ARBA" id="ARBA00022490"/>
    </source>
</evidence>
<reference evidence="11" key="1">
    <citation type="journal article" date="2013" name="Nat. Genet.">
        <title>The duck genome and transcriptome provide insight into an avian influenza virus reservoir species.</title>
        <authorList>
            <person name="Huang Y."/>
            <person name="Li Y."/>
            <person name="Burt D.W."/>
            <person name="Chen H."/>
            <person name="Zhang Y."/>
            <person name="Qian W."/>
            <person name="Kim H."/>
            <person name="Gan S."/>
            <person name="Zhao Y."/>
            <person name="Li J."/>
            <person name="Yi K."/>
            <person name="Feng H."/>
            <person name="Zhu P."/>
            <person name="Li B."/>
            <person name="Liu Q."/>
            <person name="Fairley S."/>
            <person name="Magor K.E."/>
            <person name="Du Z."/>
            <person name="Hu X."/>
            <person name="Goodman L."/>
            <person name="Tafer H."/>
            <person name="Vignal A."/>
            <person name="Lee T."/>
            <person name="Kim K.W."/>
            <person name="Sheng Z."/>
            <person name="An Y."/>
            <person name="Searle S."/>
            <person name="Herrero J."/>
            <person name="Groenen M.A."/>
            <person name="Crooijmans R.P."/>
            <person name="Faraut T."/>
            <person name="Cai Q."/>
            <person name="Webster R.G."/>
            <person name="Aldridge J.R."/>
            <person name="Warren W.C."/>
            <person name="Bartschat S."/>
            <person name="Kehr S."/>
            <person name="Marz M."/>
            <person name="Stadler P.F."/>
            <person name="Smith J."/>
            <person name="Kraus R.H."/>
            <person name="Zhao Y."/>
            <person name="Ren L."/>
            <person name="Fei J."/>
            <person name="Morisson M."/>
            <person name="Kaiser P."/>
            <person name="Griffin D.K."/>
            <person name="Rao M."/>
            <person name="Pitel F."/>
            <person name="Wang J."/>
            <person name="Li N."/>
        </authorList>
    </citation>
    <scope>NUCLEOTIDE SEQUENCE [LARGE SCALE GENOMIC DNA]</scope>
</reference>
<feature type="domain" description="Tubby N-terminal" evidence="9">
    <location>
        <begin position="1"/>
        <end position="199"/>
    </location>
</feature>
<comment type="similarity">
    <text evidence="3 6">Belongs to the TUB family.</text>
</comment>
<feature type="region of interest" description="Disordered" evidence="7">
    <location>
        <begin position="116"/>
        <end position="201"/>
    </location>
</feature>
<organism evidence="10 11">
    <name type="scientific">Anas platyrhynchos</name>
    <name type="common">Mallard</name>
    <name type="synonym">Anas boschas</name>
    <dbReference type="NCBI Taxonomy" id="8839"/>
    <lineage>
        <taxon>Eukaryota</taxon>
        <taxon>Metazoa</taxon>
        <taxon>Chordata</taxon>
        <taxon>Craniata</taxon>
        <taxon>Vertebrata</taxon>
        <taxon>Euteleostomi</taxon>
        <taxon>Archelosauria</taxon>
        <taxon>Archosauria</taxon>
        <taxon>Dinosauria</taxon>
        <taxon>Saurischia</taxon>
        <taxon>Theropoda</taxon>
        <taxon>Coelurosauria</taxon>
        <taxon>Aves</taxon>
        <taxon>Neognathae</taxon>
        <taxon>Galloanserae</taxon>
        <taxon>Anseriformes</taxon>
        <taxon>Anatidae</taxon>
        <taxon>Anatinae</taxon>
        <taxon>Anas</taxon>
    </lineage>
</organism>
<name>R0LZ32_ANAPL</name>
<dbReference type="Proteomes" id="UP000296049">
    <property type="component" value="Unassembled WGS sequence"/>
</dbReference>
<feature type="non-terminal residue" evidence="10">
    <location>
        <position position="1"/>
    </location>
</feature>
<evidence type="ECO:0000259" key="8">
    <source>
        <dbReference type="Pfam" id="PF01167"/>
    </source>
</evidence>
<dbReference type="GO" id="GO:0005737">
    <property type="term" value="C:cytoplasm"/>
    <property type="evidence" value="ECO:0007669"/>
    <property type="project" value="UniProtKB-SubCell"/>
</dbReference>
<dbReference type="PANTHER" id="PTHR16517:SF138">
    <property type="entry name" value="TUBBY-RELATED PROTEIN 3"/>
    <property type="match status" value="1"/>
</dbReference>
<feature type="region of interest" description="Disordered" evidence="7">
    <location>
        <begin position="1"/>
        <end position="44"/>
    </location>
</feature>
<dbReference type="PROSITE" id="PS01201">
    <property type="entry name" value="TUB_2"/>
    <property type="match status" value="1"/>
</dbReference>
<proteinExistence type="inferred from homology"/>
<accession>R0LZ32</accession>
<sequence length="468" mass="52636">QRALLEKKQRKKRLDPLMVQPNPEAKPRRPRPKGCEEQTPLVETPTPFHTDVMLHGMLELGKVKEKPTILGNVFTCKNEAFAFSFIWPEGIDGPAAFLKSEVQDLGTKLQTLSVGSSITEDNADEEKDGQSITETSVKPDLQEILEKRGISGSLNFDEEDTEEEEEASKRPASHSPHPESERPSSATSEKSFAVGASCSPSPQAVAHLGEVENLEDFALRPAPRGITIKCRITRDKKGMDRGLFPTYYMHLERDDNRKTFLLAGRKRKKSKTSNYLISVDPTDLSREGESFIGKLRSNLMGTKFTVYDHGISPIKAQGVLEKARTRQELAAIYYETNVLGFKGPRKMSVIIPGMNMNHKRIPIQPQNENESLLSKWQNKNLENLIELHNKAPVWNDDTQSYVLNFHGRVTQASVKNFQIVHDNDPDYIVMQFGRVAEDVFTLDYNYPLCALQAFAIGLSSFDSKLACE</sequence>
<dbReference type="InterPro" id="IPR005398">
    <property type="entry name" value="Tubby_N"/>
</dbReference>
<evidence type="ECO:0000256" key="3">
    <source>
        <dbReference type="ARBA" id="ARBA00007129"/>
    </source>
</evidence>
<dbReference type="InterPro" id="IPR018066">
    <property type="entry name" value="Tubby_C_CS"/>
</dbReference>
<feature type="non-terminal residue" evidence="10">
    <location>
        <position position="468"/>
    </location>
</feature>
<evidence type="ECO:0000256" key="7">
    <source>
        <dbReference type="SAM" id="MobiDB-lite"/>
    </source>
</evidence>
<keyword evidence="5" id="KW-0964">Secreted</keyword>
<evidence type="ECO:0000256" key="2">
    <source>
        <dbReference type="ARBA" id="ARBA00004613"/>
    </source>
</evidence>
<dbReference type="PROSITE" id="PS01200">
    <property type="entry name" value="TUB_1"/>
    <property type="match status" value="1"/>
</dbReference>
<dbReference type="EMBL" id="KB742556">
    <property type="protein sequence ID" value="EOB07100.1"/>
    <property type="molecule type" value="Genomic_DNA"/>
</dbReference>
<dbReference type="Pfam" id="PF16322">
    <property type="entry name" value="Tub_N"/>
    <property type="match status" value="1"/>
</dbReference>
<keyword evidence="4" id="KW-0963">Cytoplasm</keyword>
<dbReference type="Gene3D" id="3.20.90.10">
    <property type="entry name" value="Tubby Protein, Chain A"/>
    <property type="match status" value="1"/>
</dbReference>
<evidence type="ECO:0000256" key="1">
    <source>
        <dbReference type="ARBA" id="ARBA00004496"/>
    </source>
</evidence>
<dbReference type="InterPro" id="IPR025659">
    <property type="entry name" value="Tubby-like_C"/>
</dbReference>